<name>A0A9P7GW11_9AGAR</name>
<reference evidence="3" key="2">
    <citation type="submission" date="2021-10" db="EMBL/GenBank/DDBJ databases">
        <title>Phylogenomics reveals ancestral predisposition of the termite-cultivated fungus Termitomyces towards a domesticated lifestyle.</title>
        <authorList>
            <person name="Auxier B."/>
            <person name="Grum-Grzhimaylo A."/>
            <person name="Cardenas M.E."/>
            <person name="Lodge J.D."/>
            <person name="Laessoe T."/>
            <person name="Pedersen O."/>
            <person name="Smith M.E."/>
            <person name="Kuyper T.W."/>
            <person name="Franco-Molano E.A."/>
            <person name="Baroni T.J."/>
            <person name="Aanen D.K."/>
        </authorList>
    </citation>
    <scope>NUCLEOTIDE SEQUENCE</scope>
    <source>
        <strain evidence="3">D49</strain>
    </source>
</reference>
<dbReference type="InterPro" id="IPR040441">
    <property type="entry name" value="CFA20/CFAP20DC"/>
</dbReference>
<evidence type="ECO:0000259" key="2">
    <source>
        <dbReference type="Pfam" id="PF05018"/>
    </source>
</evidence>
<proteinExistence type="predicted"/>
<dbReference type="AlphaFoldDB" id="A0A9P7GW11"/>
<organism evidence="3 4">
    <name type="scientific">Sphagnurus paluster</name>
    <dbReference type="NCBI Taxonomy" id="117069"/>
    <lineage>
        <taxon>Eukaryota</taxon>
        <taxon>Fungi</taxon>
        <taxon>Dikarya</taxon>
        <taxon>Basidiomycota</taxon>
        <taxon>Agaricomycotina</taxon>
        <taxon>Agaricomycetes</taxon>
        <taxon>Agaricomycetidae</taxon>
        <taxon>Agaricales</taxon>
        <taxon>Tricholomatineae</taxon>
        <taxon>Lyophyllaceae</taxon>
        <taxon>Sphagnurus</taxon>
    </lineage>
</organism>
<sequence length="242" mass="26558">MASKCSAPLQLFTHHVDSSLPEDSCIQLVHDDTSQPEPPARPGTSLISPPTPDGEGNSPSESYALNQIVLQIQSPTIRTTYIQCPPNGPHMPGLGLKHPWLHIQVRDIGKAWAFEVGLVDVAGRMGILRLSTFQKQPRLRLSSDPSTSYPLLHFPLAFPSPSTRPLTAWATVTLHLPSYLPHFSCPKLLDSQSAASSNVPSGKYAHVAYVRVYATCRLRRVWFSEGGPAQKAPWEFELYGAT</sequence>
<dbReference type="OrthoDB" id="7486196at2759"/>
<feature type="domain" description="CFA20" evidence="2">
    <location>
        <begin position="65"/>
        <end position="140"/>
    </location>
</feature>
<dbReference type="PANTHER" id="PTHR12458">
    <property type="entry name" value="ORF PROTEIN"/>
    <property type="match status" value="1"/>
</dbReference>
<dbReference type="Proteomes" id="UP000717328">
    <property type="component" value="Unassembled WGS sequence"/>
</dbReference>
<feature type="region of interest" description="Disordered" evidence="1">
    <location>
        <begin position="30"/>
        <end position="61"/>
    </location>
</feature>
<comment type="caution">
    <text evidence="3">The sequence shown here is derived from an EMBL/GenBank/DDBJ whole genome shotgun (WGS) entry which is preliminary data.</text>
</comment>
<dbReference type="EMBL" id="JABCKI010000008">
    <property type="protein sequence ID" value="KAG5654430.1"/>
    <property type="molecule type" value="Genomic_DNA"/>
</dbReference>
<keyword evidence="4" id="KW-1185">Reference proteome</keyword>
<reference evidence="3" key="1">
    <citation type="submission" date="2021-02" db="EMBL/GenBank/DDBJ databases">
        <authorList>
            <person name="Nieuwenhuis M."/>
            <person name="Van De Peppel L.J.J."/>
        </authorList>
    </citation>
    <scope>NUCLEOTIDE SEQUENCE</scope>
    <source>
        <strain evidence="3">D49</strain>
    </source>
</reference>
<evidence type="ECO:0000313" key="4">
    <source>
        <dbReference type="Proteomes" id="UP000717328"/>
    </source>
</evidence>
<dbReference type="InterPro" id="IPR007714">
    <property type="entry name" value="CFA20_dom"/>
</dbReference>
<protein>
    <recommendedName>
        <fullName evidence="2">CFA20 domain-containing protein</fullName>
    </recommendedName>
</protein>
<evidence type="ECO:0000313" key="3">
    <source>
        <dbReference type="EMBL" id="KAG5654430.1"/>
    </source>
</evidence>
<evidence type="ECO:0000256" key="1">
    <source>
        <dbReference type="SAM" id="MobiDB-lite"/>
    </source>
</evidence>
<gene>
    <name evidence="3" type="ORF">H0H81_002619</name>
</gene>
<dbReference type="Pfam" id="PF05018">
    <property type="entry name" value="CFA20_dom"/>
    <property type="match status" value="1"/>
</dbReference>
<accession>A0A9P7GW11</accession>